<dbReference type="InterPro" id="IPR050428">
    <property type="entry name" value="TCS_sensor_his_kinase"/>
</dbReference>
<keyword evidence="7" id="KW-0472">Membrane</keyword>
<proteinExistence type="predicted"/>
<feature type="compositionally biased region" description="Low complexity" evidence="6">
    <location>
        <begin position="846"/>
        <end position="859"/>
    </location>
</feature>
<feature type="region of interest" description="Disordered" evidence="6">
    <location>
        <begin position="798"/>
        <end position="1119"/>
    </location>
</feature>
<dbReference type="SUPFAM" id="SSF55874">
    <property type="entry name" value="ATPase domain of HSP90 chaperone/DNA topoisomerase II/histidine kinase"/>
    <property type="match status" value="1"/>
</dbReference>
<keyword evidence="5" id="KW-0418">Kinase</keyword>
<evidence type="ECO:0000256" key="1">
    <source>
        <dbReference type="ARBA" id="ARBA00000085"/>
    </source>
</evidence>
<keyword evidence="3" id="KW-0597">Phosphoprotein</keyword>
<feature type="compositionally biased region" description="Low complexity" evidence="6">
    <location>
        <begin position="629"/>
        <end position="648"/>
    </location>
</feature>
<name>A0ABZ1YPU9_9NOCA</name>
<keyword evidence="4" id="KW-0808">Transferase</keyword>
<dbReference type="RefSeq" id="WP_329406539.1">
    <property type="nucleotide sequence ID" value="NZ_CP109441.1"/>
</dbReference>
<dbReference type="SMART" id="SM00387">
    <property type="entry name" value="HATPase_c"/>
    <property type="match status" value="1"/>
</dbReference>
<evidence type="ECO:0000256" key="5">
    <source>
        <dbReference type="ARBA" id="ARBA00022777"/>
    </source>
</evidence>
<dbReference type="EMBL" id="CP109441">
    <property type="protein sequence ID" value="WUV43912.1"/>
    <property type="molecule type" value="Genomic_DNA"/>
</dbReference>
<dbReference type="PANTHER" id="PTHR45436:SF5">
    <property type="entry name" value="SENSOR HISTIDINE KINASE TRCS"/>
    <property type="match status" value="1"/>
</dbReference>
<dbReference type="InterPro" id="IPR003594">
    <property type="entry name" value="HATPase_dom"/>
</dbReference>
<protein>
    <recommendedName>
        <fullName evidence="2">histidine kinase</fullName>
        <ecNumber evidence="2">2.7.13.3</ecNumber>
    </recommendedName>
</protein>
<dbReference type="EC" id="2.7.13.3" evidence="2"/>
<accession>A0ABZ1YPU9</accession>
<evidence type="ECO:0000256" key="2">
    <source>
        <dbReference type="ARBA" id="ARBA00012438"/>
    </source>
</evidence>
<dbReference type="Pfam" id="PF08376">
    <property type="entry name" value="NIT"/>
    <property type="match status" value="1"/>
</dbReference>
<feature type="compositionally biased region" description="Gly residues" evidence="6">
    <location>
        <begin position="870"/>
        <end position="879"/>
    </location>
</feature>
<dbReference type="Gene3D" id="2.160.20.80">
    <property type="entry name" value="E3 ubiquitin-protein ligase SopA"/>
    <property type="match status" value="1"/>
</dbReference>
<keyword evidence="7" id="KW-0812">Transmembrane</keyword>
<evidence type="ECO:0000313" key="9">
    <source>
        <dbReference type="EMBL" id="WUV43912.1"/>
    </source>
</evidence>
<dbReference type="InterPro" id="IPR036890">
    <property type="entry name" value="HATPase_C_sf"/>
</dbReference>
<dbReference type="InterPro" id="IPR013587">
    <property type="entry name" value="Nitrate/nitrite_sensing"/>
</dbReference>
<evidence type="ECO:0000259" key="8">
    <source>
        <dbReference type="SMART" id="SM00387"/>
    </source>
</evidence>
<evidence type="ECO:0000256" key="4">
    <source>
        <dbReference type="ARBA" id="ARBA00022679"/>
    </source>
</evidence>
<gene>
    <name evidence="9" type="ORF">OG563_32555</name>
</gene>
<dbReference type="Proteomes" id="UP001432062">
    <property type="component" value="Chromosome"/>
</dbReference>
<feature type="region of interest" description="Disordered" evidence="6">
    <location>
        <begin position="629"/>
        <end position="652"/>
    </location>
</feature>
<reference evidence="9" key="1">
    <citation type="submission" date="2022-10" db="EMBL/GenBank/DDBJ databases">
        <title>The complete genomes of actinobacterial strains from the NBC collection.</title>
        <authorList>
            <person name="Joergensen T.S."/>
            <person name="Alvarez Arevalo M."/>
            <person name="Sterndorff E.B."/>
            <person name="Faurdal D."/>
            <person name="Vuksanovic O."/>
            <person name="Mourched A.-S."/>
            <person name="Charusanti P."/>
            <person name="Shaw S."/>
            <person name="Blin K."/>
            <person name="Weber T."/>
        </authorList>
    </citation>
    <scope>NUCLEOTIDE SEQUENCE</scope>
    <source>
        <strain evidence="9">NBC_01482</strain>
    </source>
</reference>
<feature type="domain" description="Histidine kinase/HSP90-like ATPase" evidence="8">
    <location>
        <begin position="507"/>
        <end position="617"/>
    </location>
</feature>
<evidence type="ECO:0000256" key="7">
    <source>
        <dbReference type="SAM" id="Phobius"/>
    </source>
</evidence>
<keyword evidence="10" id="KW-1185">Reference proteome</keyword>
<sequence length="1119" mass="114700">MRPRTIRGQLARILVVSLVLVLGLLGVTVAREVKTFRESGDTVHAVSLALAVQDLVQEAQRERGLSNGLLGGDTRLVQTVSDQRVETDRAMRALEAAAAGNAPGAAQVRSALGQFDALDATRTQIDAHRTSRQAAFQFYTDGISALNRLTLGLDQARDAEVRHGLEALYALGEAKEQTAKERGFLNGVFAADEFRNGEYVEFLDIRAAKMAGLTAFTRDATAAQQAQLDAALRSENAVRAGESERIAIASSTGPLVRSVDPSTWWAQMTAVIDEQRTVQRAVGDDVQRRAEALRRDAFLTLGGFLLAALIAIAAEMALVFASVRAIVRPLAALAAEADDVANHRLPEVIAAWQASDDAQPDPPAPVRTPRGASVEIAAVAGALDGVQTTAFELASAQALVRRNTTESMANLARRNQNLVRRQLGLISEFEREELDPKALSNLFELDHLATRMRRNAESLLVLVGAASPRRWAEPIALTDVIRAGLSEVDDYRRVVLRRVDDIAITGAVVSDLAHMLAELIENGLAFSPPDMEVEIYGRKLPAGYLLAVVDHGVGMPAEQLDEANARLRGQTDFVVAPTRYLGHYVVGRLARRLGIDVELNVSPVSGIVARLLLPVGIIAGEKDRRAPAAAGQRGAAAAGPAGAVPGAHGRSDSAAARLVGSPAVSLANENARRAPAAGNRGEAASVPAGAQGYVESAVGFADASGGSLADEAVSARAVLGTPRHSAPVNGAPVNGAPVDGAWVSTARVNGAGADGAQGDGAPVDGAWVSSARVDGAGASGAQGDGAPIDGARVSSARVDGAGANGAQGDGVSIPGAPTHDVRMTGGSEPDGVGPRQSRSGPAHSRPGFASPTSAPAPFAHFHSTPDDSGDGVGSTGAGVDGAVPRGDRAASEADPTGDWAAPGGIPTGDRAASGANGSLTGVPRADGTGSDGASESLTGLPAANGSLTGLPRGNGTGSNGVNGFLTGLSAVNGSGSDRSTDAVPATEGPQPAVPSAVGGSLWQIPETATAATESDSAPIGVQRTKNGLVKRNKRARTAANGSDSAPRALTQDPPSAPVVERTPAETRSMLSAFRAGHERGAPSATPPKTSENAGASENIPHATDLAQSSVSPTIAEEIR</sequence>
<keyword evidence="7" id="KW-1133">Transmembrane helix</keyword>
<feature type="compositionally biased region" description="Polar residues" evidence="6">
    <location>
        <begin position="1086"/>
        <end position="1095"/>
    </location>
</feature>
<evidence type="ECO:0000313" key="10">
    <source>
        <dbReference type="Proteomes" id="UP001432062"/>
    </source>
</evidence>
<dbReference type="PANTHER" id="PTHR45436">
    <property type="entry name" value="SENSOR HISTIDINE KINASE YKOH"/>
    <property type="match status" value="1"/>
</dbReference>
<evidence type="ECO:0000256" key="6">
    <source>
        <dbReference type="SAM" id="MobiDB-lite"/>
    </source>
</evidence>
<organism evidence="9 10">
    <name type="scientific">Nocardia vinacea</name>
    <dbReference type="NCBI Taxonomy" id="96468"/>
    <lineage>
        <taxon>Bacteria</taxon>
        <taxon>Bacillati</taxon>
        <taxon>Actinomycetota</taxon>
        <taxon>Actinomycetes</taxon>
        <taxon>Mycobacteriales</taxon>
        <taxon>Nocardiaceae</taxon>
        <taxon>Nocardia</taxon>
    </lineage>
</organism>
<comment type="catalytic activity">
    <reaction evidence="1">
        <text>ATP + protein L-histidine = ADP + protein N-phospho-L-histidine.</text>
        <dbReference type="EC" id="2.7.13.3"/>
    </reaction>
</comment>
<evidence type="ECO:0000256" key="3">
    <source>
        <dbReference type="ARBA" id="ARBA00022553"/>
    </source>
</evidence>
<dbReference type="Gene3D" id="3.30.565.10">
    <property type="entry name" value="Histidine kinase-like ATPase, C-terminal domain"/>
    <property type="match status" value="1"/>
</dbReference>
<feature type="transmembrane region" description="Helical" evidence="7">
    <location>
        <begin position="297"/>
        <end position="321"/>
    </location>
</feature>
<dbReference type="Pfam" id="PF02518">
    <property type="entry name" value="HATPase_c"/>
    <property type="match status" value="1"/>
</dbReference>